<feature type="transmembrane region" description="Helical" evidence="1">
    <location>
        <begin position="75"/>
        <end position="91"/>
    </location>
</feature>
<feature type="transmembrane region" description="Helical" evidence="1">
    <location>
        <begin position="111"/>
        <end position="134"/>
    </location>
</feature>
<dbReference type="GeneID" id="8250946"/>
<keyword evidence="1" id="KW-0472">Membrane</keyword>
<dbReference type="CTD" id="4541"/>
<feature type="transmembrane region" description="Helical" evidence="1">
    <location>
        <begin position="40"/>
        <end position="63"/>
    </location>
</feature>
<reference evidence="2" key="1">
    <citation type="submission" date="2009-07" db="EMBL/GenBank/DDBJ databases">
        <title>Evolutionary implication of complete mitochondrial genomes of Angiostrongylus cantonensis and A. costaricensis.</title>
        <authorList>
            <person name="Lv S."/>
            <person name="Zhang Y."/>
            <person name="Zhang L."/>
            <person name="Liu Q."/>
            <person name="Liu H.-X."/>
            <person name="Hu L."/>
            <person name="Wei F.-R."/>
            <person name="Graeff-Teixeira C."/>
            <person name="Zhou X.-N."/>
            <person name="Utzinger J."/>
        </authorList>
    </citation>
    <scope>NUCLEOTIDE SEQUENCE</scope>
</reference>
<proteinExistence type="predicted"/>
<protein>
    <submittedName>
        <fullName evidence="2">NADH dehydrogenase subunit 6</fullName>
    </submittedName>
</protein>
<dbReference type="RefSeq" id="YP_003097126.1">
    <property type="nucleotide sequence ID" value="NC_013067.1"/>
</dbReference>
<keyword evidence="2" id="KW-0496">Mitochondrion</keyword>
<gene>
    <name evidence="2" type="primary">ND6</name>
</gene>
<organism evidence="2">
    <name type="scientific">Angiostrongylus costaricensis</name>
    <name type="common">Nematode worm</name>
    <dbReference type="NCBI Taxonomy" id="334426"/>
    <lineage>
        <taxon>Eukaryota</taxon>
        <taxon>Metazoa</taxon>
        <taxon>Ecdysozoa</taxon>
        <taxon>Nematoda</taxon>
        <taxon>Chromadorea</taxon>
        <taxon>Rhabditida</taxon>
        <taxon>Rhabditina</taxon>
        <taxon>Rhabditomorpha</taxon>
        <taxon>Strongyloidea</taxon>
        <taxon>Metastrongylidae</taxon>
        <taxon>Angiostrongylus</taxon>
    </lineage>
</organism>
<accession>C7FNG4</accession>
<evidence type="ECO:0000256" key="1">
    <source>
        <dbReference type="SAM" id="Phobius"/>
    </source>
</evidence>
<name>C7FNG4_ANGCS</name>
<evidence type="ECO:0000313" key="2">
    <source>
        <dbReference type="EMBL" id="ACT88796.1"/>
    </source>
</evidence>
<geneLocation type="mitochondrion" evidence="2"/>
<keyword evidence="1" id="KW-0812">Transmembrane</keyword>
<sequence>MVLISLFFCVLSYINNDPIKSSFFLIFSMLFSMPVMSFVGYVWYSYFVSMLFLSGIFVILVYFSSLSSFMNLGTYCWLLGFFLTVFFLLMVEGVDFSKWGYIGLSVFYYDLNMVLLVYLVMMLFFFMSFVSYYLSFSGALRSL</sequence>
<dbReference type="EMBL" id="GQ398122">
    <property type="protein sequence ID" value="ACT88796.1"/>
    <property type="molecule type" value="Genomic_DNA"/>
</dbReference>
<keyword evidence="1" id="KW-1133">Transmembrane helix</keyword>
<dbReference type="AlphaFoldDB" id="C7FNG4"/>